<keyword evidence="1 4" id="KW-0808">Transferase</keyword>
<dbReference type="OrthoDB" id="9790710at2"/>
<keyword evidence="5" id="KW-1185">Reference proteome</keyword>
<dbReference type="Proteomes" id="UP000245390">
    <property type="component" value="Unassembled WGS sequence"/>
</dbReference>
<dbReference type="Pfam" id="PF13439">
    <property type="entry name" value="Glyco_transf_4"/>
    <property type="match status" value="1"/>
</dbReference>
<dbReference type="EMBL" id="QGGV01000001">
    <property type="protein sequence ID" value="PWK58838.1"/>
    <property type="molecule type" value="Genomic_DNA"/>
</dbReference>
<dbReference type="GO" id="GO:0016757">
    <property type="term" value="F:glycosyltransferase activity"/>
    <property type="evidence" value="ECO:0007669"/>
    <property type="project" value="InterPro"/>
</dbReference>
<evidence type="ECO:0000313" key="4">
    <source>
        <dbReference type="EMBL" id="PWK58838.1"/>
    </source>
</evidence>
<protein>
    <submittedName>
        <fullName evidence="4">Glycosyltransferase involved in cell wall biosynthesis</fullName>
    </submittedName>
</protein>
<dbReference type="InterPro" id="IPR001296">
    <property type="entry name" value="Glyco_trans_1"/>
</dbReference>
<gene>
    <name evidence="4" type="ORF">C8D95_101654</name>
</gene>
<dbReference type="PANTHER" id="PTHR46401">
    <property type="entry name" value="GLYCOSYLTRANSFERASE WBBK-RELATED"/>
    <property type="match status" value="1"/>
</dbReference>
<dbReference type="SUPFAM" id="SSF53756">
    <property type="entry name" value="UDP-Glycosyltransferase/glycogen phosphorylase"/>
    <property type="match status" value="1"/>
</dbReference>
<evidence type="ECO:0000256" key="1">
    <source>
        <dbReference type="ARBA" id="ARBA00022679"/>
    </source>
</evidence>
<name>A0A316GD24_9RHOB</name>
<evidence type="ECO:0000259" key="2">
    <source>
        <dbReference type="Pfam" id="PF00534"/>
    </source>
</evidence>
<sequence length="349" mass="38063">MVSIQISHPLMVNARVLGVPSNGQKRVAEEISRRLAGVELVQPGEASSSGPKGHLWEQTVLPRKARRQNLWSPSTTGPIYHPSHVVTVHDIAFVDEPAWFSRSFAVVYDQVVSRLVRNARHIVTVSDFTRERLIEHYGARPDLVTRIYSGTSVAFRRTQPESTRETLERLGIPDAPYLVAFLGNDPRKNLARIVEAWRIVSDRHPEARLVTFGRTSNARVFKAAEIGEPPASILHVGPVSDDDLACLYTGSRGLVFPSLYEGFGLPVVEAAACGARVLTSAVSALPEVSPADTLLVDPNSVAHIADAMVDLLGGSDAPDAIAARIASSRRFDWDTTASLYADLFGRVFA</sequence>
<evidence type="ECO:0000313" key="5">
    <source>
        <dbReference type="Proteomes" id="UP000245390"/>
    </source>
</evidence>
<dbReference type="RefSeq" id="WP_109757684.1">
    <property type="nucleotide sequence ID" value="NZ_CP034588.1"/>
</dbReference>
<dbReference type="KEGG" id="salo:EF888_04710"/>
<organism evidence="4 5">
    <name type="scientific">Silicimonas algicola</name>
    <dbReference type="NCBI Taxonomy" id="1826607"/>
    <lineage>
        <taxon>Bacteria</taxon>
        <taxon>Pseudomonadati</taxon>
        <taxon>Pseudomonadota</taxon>
        <taxon>Alphaproteobacteria</taxon>
        <taxon>Rhodobacterales</taxon>
        <taxon>Paracoccaceae</taxon>
    </lineage>
</organism>
<evidence type="ECO:0000259" key="3">
    <source>
        <dbReference type="Pfam" id="PF13439"/>
    </source>
</evidence>
<proteinExistence type="predicted"/>
<reference evidence="4 5" key="1">
    <citation type="submission" date="2018-05" db="EMBL/GenBank/DDBJ databases">
        <title>Genomic Encyclopedia of Type Strains, Phase IV (KMG-IV): sequencing the most valuable type-strain genomes for metagenomic binning, comparative biology and taxonomic classification.</title>
        <authorList>
            <person name="Goeker M."/>
        </authorList>
    </citation>
    <scope>NUCLEOTIDE SEQUENCE [LARGE SCALE GENOMIC DNA]</scope>
    <source>
        <strain evidence="4 5">DSM 103371</strain>
    </source>
</reference>
<feature type="domain" description="Glycosyltransferase subfamily 4-like N-terminal" evidence="3">
    <location>
        <begin position="80"/>
        <end position="152"/>
    </location>
</feature>
<dbReference type="InterPro" id="IPR028098">
    <property type="entry name" value="Glyco_trans_4-like_N"/>
</dbReference>
<dbReference type="AlphaFoldDB" id="A0A316GD24"/>
<feature type="domain" description="Glycosyl transferase family 1" evidence="2">
    <location>
        <begin position="165"/>
        <end position="318"/>
    </location>
</feature>
<dbReference type="GO" id="GO:0009103">
    <property type="term" value="P:lipopolysaccharide biosynthetic process"/>
    <property type="evidence" value="ECO:0007669"/>
    <property type="project" value="TreeGrafter"/>
</dbReference>
<dbReference type="CDD" id="cd03809">
    <property type="entry name" value="GT4_MtfB-like"/>
    <property type="match status" value="1"/>
</dbReference>
<accession>A0A316GD24</accession>
<dbReference type="PANTHER" id="PTHR46401:SF2">
    <property type="entry name" value="GLYCOSYLTRANSFERASE WBBK-RELATED"/>
    <property type="match status" value="1"/>
</dbReference>
<dbReference type="Gene3D" id="3.40.50.2000">
    <property type="entry name" value="Glycogen Phosphorylase B"/>
    <property type="match status" value="2"/>
</dbReference>
<comment type="caution">
    <text evidence="4">The sequence shown here is derived from an EMBL/GenBank/DDBJ whole genome shotgun (WGS) entry which is preliminary data.</text>
</comment>
<dbReference type="Pfam" id="PF00534">
    <property type="entry name" value="Glycos_transf_1"/>
    <property type="match status" value="1"/>
</dbReference>